<dbReference type="Proteomes" id="UP000054248">
    <property type="component" value="Unassembled WGS sequence"/>
</dbReference>
<dbReference type="AlphaFoldDB" id="A0A0C3M8D3"/>
<keyword evidence="3" id="KW-1185">Reference proteome</keyword>
<organism evidence="2 3">
    <name type="scientific">Tulasnella calospora MUT 4182</name>
    <dbReference type="NCBI Taxonomy" id="1051891"/>
    <lineage>
        <taxon>Eukaryota</taxon>
        <taxon>Fungi</taxon>
        <taxon>Dikarya</taxon>
        <taxon>Basidiomycota</taxon>
        <taxon>Agaricomycotina</taxon>
        <taxon>Agaricomycetes</taxon>
        <taxon>Cantharellales</taxon>
        <taxon>Tulasnellaceae</taxon>
        <taxon>Tulasnella</taxon>
    </lineage>
</organism>
<feature type="region of interest" description="Disordered" evidence="1">
    <location>
        <begin position="28"/>
        <end position="48"/>
    </location>
</feature>
<sequence length="82" mass="9478">MILGTVWVEHSKEQAGTLNREQKERKKAFQHYGSSGTRAMETQPEHEKPAPYLSNFQRFLSQTYSEISTRLSFESTACHLET</sequence>
<reference evidence="3" key="2">
    <citation type="submission" date="2015-01" db="EMBL/GenBank/DDBJ databases">
        <title>Evolutionary Origins and Diversification of the Mycorrhizal Mutualists.</title>
        <authorList>
            <consortium name="DOE Joint Genome Institute"/>
            <consortium name="Mycorrhizal Genomics Consortium"/>
            <person name="Kohler A."/>
            <person name="Kuo A."/>
            <person name="Nagy L.G."/>
            <person name="Floudas D."/>
            <person name="Copeland A."/>
            <person name="Barry K.W."/>
            <person name="Cichocki N."/>
            <person name="Veneault-Fourrey C."/>
            <person name="LaButti K."/>
            <person name="Lindquist E.A."/>
            <person name="Lipzen A."/>
            <person name="Lundell T."/>
            <person name="Morin E."/>
            <person name="Murat C."/>
            <person name="Riley R."/>
            <person name="Ohm R."/>
            <person name="Sun H."/>
            <person name="Tunlid A."/>
            <person name="Henrissat B."/>
            <person name="Grigoriev I.V."/>
            <person name="Hibbett D.S."/>
            <person name="Martin F."/>
        </authorList>
    </citation>
    <scope>NUCLEOTIDE SEQUENCE [LARGE SCALE GENOMIC DNA]</scope>
    <source>
        <strain evidence="3">MUT 4182</strain>
    </source>
</reference>
<proteinExistence type="predicted"/>
<evidence type="ECO:0000313" key="3">
    <source>
        <dbReference type="Proteomes" id="UP000054248"/>
    </source>
</evidence>
<dbReference type="HOGENOM" id="CLU_2559980_0_0_1"/>
<protein>
    <submittedName>
        <fullName evidence="2">Uncharacterized protein</fullName>
    </submittedName>
</protein>
<name>A0A0C3M8D3_9AGAM</name>
<gene>
    <name evidence="2" type="ORF">M407DRAFT_242445</name>
</gene>
<evidence type="ECO:0000313" key="2">
    <source>
        <dbReference type="EMBL" id="KIO29942.1"/>
    </source>
</evidence>
<dbReference type="EMBL" id="KN822977">
    <property type="protein sequence ID" value="KIO29942.1"/>
    <property type="molecule type" value="Genomic_DNA"/>
</dbReference>
<accession>A0A0C3M8D3</accession>
<evidence type="ECO:0000256" key="1">
    <source>
        <dbReference type="SAM" id="MobiDB-lite"/>
    </source>
</evidence>
<reference evidence="2 3" key="1">
    <citation type="submission" date="2014-04" db="EMBL/GenBank/DDBJ databases">
        <authorList>
            <consortium name="DOE Joint Genome Institute"/>
            <person name="Kuo A."/>
            <person name="Girlanda M."/>
            <person name="Perotto S."/>
            <person name="Kohler A."/>
            <person name="Nagy L.G."/>
            <person name="Floudas D."/>
            <person name="Copeland A."/>
            <person name="Barry K.W."/>
            <person name="Cichocki N."/>
            <person name="Veneault-Fourrey C."/>
            <person name="LaButti K."/>
            <person name="Lindquist E.A."/>
            <person name="Lipzen A."/>
            <person name="Lundell T."/>
            <person name="Morin E."/>
            <person name="Murat C."/>
            <person name="Sun H."/>
            <person name="Tunlid A."/>
            <person name="Henrissat B."/>
            <person name="Grigoriev I.V."/>
            <person name="Hibbett D.S."/>
            <person name="Martin F."/>
            <person name="Nordberg H.P."/>
            <person name="Cantor M.N."/>
            <person name="Hua S.X."/>
        </authorList>
    </citation>
    <scope>NUCLEOTIDE SEQUENCE [LARGE SCALE GENOMIC DNA]</scope>
    <source>
        <strain evidence="2 3">MUT 4182</strain>
    </source>
</reference>